<keyword evidence="2" id="KW-1185">Reference proteome</keyword>
<proteinExistence type="predicted"/>
<dbReference type="STRING" id="1076551.HA48_14730"/>
<evidence type="ECO:0000313" key="1">
    <source>
        <dbReference type="EMBL" id="ORM72407.1"/>
    </source>
</evidence>
<dbReference type="RefSeq" id="WP_128602036.1">
    <property type="nucleotide sequence ID" value="NZ_MLFS01000042.1"/>
</dbReference>
<dbReference type="EMBL" id="MLFS01000042">
    <property type="protein sequence ID" value="ORM72407.1"/>
    <property type="molecule type" value="Genomic_DNA"/>
</dbReference>
<protein>
    <submittedName>
        <fullName evidence="1">Uncharacterized protein</fullName>
    </submittedName>
</protein>
<dbReference type="AlphaFoldDB" id="A0A1X1D709"/>
<gene>
    <name evidence="1" type="ORF">HA48_14730</name>
</gene>
<dbReference type="OrthoDB" id="6539395at2"/>
<organism evidence="1 2">
    <name type="scientific">Pantoea wallisii</name>
    <dbReference type="NCBI Taxonomy" id="1076551"/>
    <lineage>
        <taxon>Bacteria</taxon>
        <taxon>Pseudomonadati</taxon>
        <taxon>Pseudomonadota</taxon>
        <taxon>Gammaproteobacteria</taxon>
        <taxon>Enterobacterales</taxon>
        <taxon>Erwiniaceae</taxon>
        <taxon>Pantoea</taxon>
    </lineage>
</organism>
<sequence length="133" mass="15427">MRKIAHYRRNNHPNSGFKERLAWQLSKGPKTGRELCALFNMSLAEFNSNIQDLLRRPGETMKVEASDPVKVGRAIDRTYTLARKPRRVLPTTRNDCCVSRKQLVNRSEEKRRQCTEAAQRRERLMKAGLYPVG</sequence>
<evidence type="ECO:0000313" key="2">
    <source>
        <dbReference type="Proteomes" id="UP000193104"/>
    </source>
</evidence>
<reference evidence="1 2" key="1">
    <citation type="journal article" date="2017" name="Antonie Van Leeuwenhoek">
        <title>Phylogenomic resolution of the bacterial genus Pantoea and its relationship with Erwinia and Tatumella.</title>
        <authorList>
            <person name="Palmer M."/>
            <person name="Steenkamp E.T."/>
            <person name="Coetzee M.P."/>
            <person name="Chan W.Y."/>
            <person name="van Zyl E."/>
            <person name="De Maayer P."/>
            <person name="Coutinho T.A."/>
            <person name="Blom J."/>
            <person name="Smits T.H."/>
            <person name="Duffy B."/>
            <person name="Venter S.N."/>
        </authorList>
    </citation>
    <scope>NUCLEOTIDE SEQUENCE [LARGE SCALE GENOMIC DNA]</scope>
    <source>
        <strain evidence="1 2">LMG 26277</strain>
    </source>
</reference>
<name>A0A1X1D709_9GAMM</name>
<dbReference type="Proteomes" id="UP000193104">
    <property type="component" value="Unassembled WGS sequence"/>
</dbReference>
<comment type="caution">
    <text evidence="1">The sequence shown here is derived from an EMBL/GenBank/DDBJ whole genome shotgun (WGS) entry which is preliminary data.</text>
</comment>
<accession>A0A1X1D709</accession>